<gene>
    <name evidence="5" type="ORF">BJ322DRAFT_406323</name>
</gene>
<keyword evidence="1" id="KW-0547">Nucleotide-binding</keyword>
<dbReference type="GO" id="GO:0005524">
    <property type="term" value="F:ATP binding"/>
    <property type="evidence" value="ECO:0007669"/>
    <property type="project" value="UniProtKB-KW"/>
</dbReference>
<keyword evidence="5" id="KW-0418">Kinase</keyword>
<organism evidence="5 6">
    <name type="scientific">Thelephora terrestris</name>
    <dbReference type="NCBI Taxonomy" id="56493"/>
    <lineage>
        <taxon>Eukaryota</taxon>
        <taxon>Fungi</taxon>
        <taxon>Dikarya</taxon>
        <taxon>Basidiomycota</taxon>
        <taxon>Agaricomycotina</taxon>
        <taxon>Agaricomycetes</taxon>
        <taxon>Thelephorales</taxon>
        <taxon>Thelephoraceae</taxon>
        <taxon>Thelephora</taxon>
    </lineage>
</organism>
<dbReference type="PANTHER" id="PTHR44329">
    <property type="entry name" value="SERINE/THREONINE-PROTEIN KINASE TNNI3K-RELATED"/>
    <property type="match status" value="1"/>
</dbReference>
<dbReference type="Proteomes" id="UP000736335">
    <property type="component" value="Unassembled WGS sequence"/>
</dbReference>
<dbReference type="GO" id="GO:0004674">
    <property type="term" value="F:protein serine/threonine kinase activity"/>
    <property type="evidence" value="ECO:0007669"/>
    <property type="project" value="TreeGrafter"/>
</dbReference>
<dbReference type="InterPro" id="IPR001245">
    <property type="entry name" value="Ser-Thr/Tyr_kinase_cat_dom"/>
</dbReference>
<keyword evidence="6" id="KW-1185">Reference proteome</keyword>
<keyword evidence="2" id="KW-0067">ATP-binding</keyword>
<accession>A0A9P6HM96</accession>
<dbReference type="Gene3D" id="1.10.510.10">
    <property type="entry name" value="Transferase(Phosphotransferase) domain 1"/>
    <property type="match status" value="1"/>
</dbReference>
<evidence type="ECO:0000259" key="4">
    <source>
        <dbReference type="PROSITE" id="PS50011"/>
    </source>
</evidence>
<keyword evidence="5" id="KW-0808">Transferase</keyword>
<comment type="caution">
    <text evidence="5">The sequence shown here is derived from an EMBL/GenBank/DDBJ whole genome shotgun (WGS) entry which is preliminary data.</text>
</comment>
<evidence type="ECO:0000256" key="2">
    <source>
        <dbReference type="ARBA" id="ARBA00022840"/>
    </source>
</evidence>
<name>A0A9P6HM96_9AGAM</name>
<dbReference type="Pfam" id="PF07714">
    <property type="entry name" value="PK_Tyr_Ser-Thr"/>
    <property type="match status" value="1"/>
</dbReference>
<feature type="region of interest" description="Disordered" evidence="3">
    <location>
        <begin position="400"/>
        <end position="421"/>
    </location>
</feature>
<dbReference type="InterPro" id="IPR008271">
    <property type="entry name" value="Ser/Thr_kinase_AS"/>
</dbReference>
<evidence type="ECO:0000313" key="6">
    <source>
        <dbReference type="Proteomes" id="UP000736335"/>
    </source>
</evidence>
<protein>
    <submittedName>
        <fullName evidence="5">Kinase-like domain-containing protein</fullName>
    </submittedName>
</protein>
<dbReference type="InterPro" id="IPR000719">
    <property type="entry name" value="Prot_kinase_dom"/>
</dbReference>
<evidence type="ECO:0000256" key="1">
    <source>
        <dbReference type="ARBA" id="ARBA00022741"/>
    </source>
</evidence>
<dbReference type="AlphaFoldDB" id="A0A9P6HM96"/>
<sequence length="421" mass="47239">MSCEADRSCTSPLLPPHQADNWLIDPSDIEFWTNAQSLDFNSSEYLSKVQSLLNSPSNVALARSFHGRKAQLVIDFLHQALARTRLDDDLWRQSLRLIRKLSKTQGILPTPYILQREDIHVGEIRFEGGFGIVSDGEYQGNNVAIKLIKVDERVHDKAFKRLCREVIVWKHLSHPNILPLLGVSISINPHSFRILTEWMPNGNVSRYTEVNPTANRLQLLSEVMSAMTYLHDLKVVHGDLKAANVLVDQMGAALIADFGRLTMDNLSAFLSESIDSSGGTYRWMSPELLHSKMYGTKCLLTRESDCYALGMVIYEVLTGLKPFHGMHGLTFIMSVLDRGVHPDKPLDAEAWGFSDALWELVMLCWSHTSSSRPTARELLDYFSRASPDWVSPAEYPVPVTEVSSTDSGSGWSGSLQGEFDE</sequence>
<dbReference type="PROSITE" id="PS00108">
    <property type="entry name" value="PROTEIN_KINASE_ST"/>
    <property type="match status" value="1"/>
</dbReference>
<evidence type="ECO:0000313" key="5">
    <source>
        <dbReference type="EMBL" id="KAF9790663.1"/>
    </source>
</evidence>
<dbReference type="InterPro" id="IPR051681">
    <property type="entry name" value="Ser/Thr_Kinases-Pseudokinases"/>
</dbReference>
<dbReference type="PANTHER" id="PTHR44329:SF298">
    <property type="entry name" value="MIXED LINEAGE KINASE DOMAIN-LIKE PROTEIN"/>
    <property type="match status" value="1"/>
</dbReference>
<dbReference type="EMBL" id="WIUZ02000002">
    <property type="protein sequence ID" value="KAF9790663.1"/>
    <property type="molecule type" value="Genomic_DNA"/>
</dbReference>
<dbReference type="OrthoDB" id="10252171at2759"/>
<feature type="domain" description="Protein kinase" evidence="4">
    <location>
        <begin position="119"/>
        <end position="390"/>
    </location>
</feature>
<dbReference type="PROSITE" id="PS50011">
    <property type="entry name" value="PROTEIN_KINASE_DOM"/>
    <property type="match status" value="1"/>
</dbReference>
<feature type="compositionally biased region" description="Low complexity" evidence="3">
    <location>
        <begin position="403"/>
        <end position="414"/>
    </location>
</feature>
<reference evidence="5" key="2">
    <citation type="submission" date="2020-11" db="EMBL/GenBank/DDBJ databases">
        <authorList>
            <consortium name="DOE Joint Genome Institute"/>
            <person name="Kuo A."/>
            <person name="Miyauchi S."/>
            <person name="Kiss E."/>
            <person name="Drula E."/>
            <person name="Kohler A."/>
            <person name="Sanchez-Garcia M."/>
            <person name="Andreopoulos B."/>
            <person name="Barry K.W."/>
            <person name="Bonito G."/>
            <person name="Buee M."/>
            <person name="Carver A."/>
            <person name="Chen C."/>
            <person name="Cichocki N."/>
            <person name="Clum A."/>
            <person name="Culley D."/>
            <person name="Crous P.W."/>
            <person name="Fauchery L."/>
            <person name="Girlanda M."/>
            <person name="Hayes R."/>
            <person name="Keri Z."/>
            <person name="Labutti K."/>
            <person name="Lipzen A."/>
            <person name="Lombard V."/>
            <person name="Magnuson J."/>
            <person name="Maillard F."/>
            <person name="Morin E."/>
            <person name="Murat C."/>
            <person name="Nolan M."/>
            <person name="Ohm R."/>
            <person name="Pangilinan J."/>
            <person name="Pereira M."/>
            <person name="Perotto S."/>
            <person name="Peter M."/>
            <person name="Riley R."/>
            <person name="Sitrit Y."/>
            <person name="Stielow B."/>
            <person name="Szollosi G."/>
            <person name="Zifcakova L."/>
            <person name="Stursova M."/>
            <person name="Spatafora J.W."/>
            <person name="Tedersoo L."/>
            <person name="Vaario L.-M."/>
            <person name="Yamada A."/>
            <person name="Yan M."/>
            <person name="Wang P."/>
            <person name="Xu J."/>
            <person name="Bruns T."/>
            <person name="Baldrian P."/>
            <person name="Vilgalys R."/>
            <person name="Henrissat B."/>
            <person name="Grigoriev I.V."/>
            <person name="Hibbett D."/>
            <person name="Nagy L.G."/>
            <person name="Martin F.M."/>
        </authorList>
    </citation>
    <scope>NUCLEOTIDE SEQUENCE</scope>
    <source>
        <strain evidence="5">UH-Tt-Lm1</strain>
    </source>
</reference>
<dbReference type="SMART" id="SM00220">
    <property type="entry name" value="S_TKc"/>
    <property type="match status" value="1"/>
</dbReference>
<dbReference type="SUPFAM" id="SSF56112">
    <property type="entry name" value="Protein kinase-like (PK-like)"/>
    <property type="match status" value="1"/>
</dbReference>
<evidence type="ECO:0000256" key="3">
    <source>
        <dbReference type="SAM" id="MobiDB-lite"/>
    </source>
</evidence>
<dbReference type="InterPro" id="IPR011009">
    <property type="entry name" value="Kinase-like_dom_sf"/>
</dbReference>
<reference evidence="5" key="1">
    <citation type="journal article" date="2020" name="Nat. Commun.">
        <title>Large-scale genome sequencing of mycorrhizal fungi provides insights into the early evolution of symbiotic traits.</title>
        <authorList>
            <person name="Miyauchi S."/>
            <person name="Kiss E."/>
            <person name="Kuo A."/>
            <person name="Drula E."/>
            <person name="Kohler A."/>
            <person name="Sanchez-Garcia M."/>
            <person name="Morin E."/>
            <person name="Andreopoulos B."/>
            <person name="Barry K.W."/>
            <person name="Bonito G."/>
            <person name="Buee M."/>
            <person name="Carver A."/>
            <person name="Chen C."/>
            <person name="Cichocki N."/>
            <person name="Clum A."/>
            <person name="Culley D."/>
            <person name="Crous P.W."/>
            <person name="Fauchery L."/>
            <person name="Girlanda M."/>
            <person name="Hayes R.D."/>
            <person name="Keri Z."/>
            <person name="LaButti K."/>
            <person name="Lipzen A."/>
            <person name="Lombard V."/>
            <person name="Magnuson J."/>
            <person name="Maillard F."/>
            <person name="Murat C."/>
            <person name="Nolan M."/>
            <person name="Ohm R.A."/>
            <person name="Pangilinan J."/>
            <person name="Pereira M.F."/>
            <person name="Perotto S."/>
            <person name="Peter M."/>
            <person name="Pfister S."/>
            <person name="Riley R."/>
            <person name="Sitrit Y."/>
            <person name="Stielow J.B."/>
            <person name="Szollosi G."/>
            <person name="Zifcakova L."/>
            <person name="Stursova M."/>
            <person name="Spatafora J.W."/>
            <person name="Tedersoo L."/>
            <person name="Vaario L.M."/>
            <person name="Yamada A."/>
            <person name="Yan M."/>
            <person name="Wang P."/>
            <person name="Xu J."/>
            <person name="Bruns T."/>
            <person name="Baldrian P."/>
            <person name="Vilgalys R."/>
            <person name="Dunand C."/>
            <person name="Henrissat B."/>
            <person name="Grigoriev I.V."/>
            <person name="Hibbett D."/>
            <person name="Nagy L.G."/>
            <person name="Martin F.M."/>
        </authorList>
    </citation>
    <scope>NUCLEOTIDE SEQUENCE</scope>
    <source>
        <strain evidence="5">UH-Tt-Lm1</strain>
    </source>
</reference>
<proteinExistence type="predicted"/>